<dbReference type="PANTHER" id="PTHR43646:SF2">
    <property type="entry name" value="GLYCOSYLTRANSFERASE 2-LIKE DOMAIN-CONTAINING PROTEIN"/>
    <property type="match status" value="1"/>
</dbReference>
<keyword evidence="4 7" id="KW-0808">Transferase</keyword>
<dbReference type="AlphaFoldDB" id="A0A0W0TRC4"/>
<dbReference type="GO" id="GO:0016757">
    <property type="term" value="F:glycosyltransferase activity"/>
    <property type="evidence" value="ECO:0007669"/>
    <property type="project" value="UniProtKB-KW"/>
</dbReference>
<evidence type="ECO:0000256" key="4">
    <source>
        <dbReference type="ARBA" id="ARBA00022679"/>
    </source>
</evidence>
<proteinExistence type="predicted"/>
<dbReference type="Pfam" id="PF00535">
    <property type="entry name" value="Glycos_transf_2"/>
    <property type="match status" value="1"/>
</dbReference>
<dbReference type="GO" id="GO:0005886">
    <property type="term" value="C:plasma membrane"/>
    <property type="evidence" value="ECO:0007669"/>
    <property type="project" value="UniProtKB-SubCell"/>
</dbReference>
<comment type="caution">
    <text evidence="7">The sequence shown here is derived from an EMBL/GenBank/DDBJ whole genome shotgun (WGS) entry which is preliminary data.</text>
</comment>
<dbReference type="PANTHER" id="PTHR43646">
    <property type="entry name" value="GLYCOSYLTRANSFERASE"/>
    <property type="match status" value="1"/>
</dbReference>
<dbReference type="InterPro" id="IPR029044">
    <property type="entry name" value="Nucleotide-diphossugar_trans"/>
</dbReference>
<sequence>MQSQDVYNLYNHFVAIVMPDAQCHYSIIIPAYNEEAYLPMTLHSVNAATWSIPHLKGEVIVVNNDSSDKTAEIAENFGARVILEPMRNIARVRNTGAHQARGELLIFLDADTLMTTEMLDTSLAILHDPEIIAGSFLLKPDRPVSRLMQLMFTIWNNYSRWYIRCAGSFLFCKKNAFEATGGFDERYFVTEDISLSIQLKRYARRQQKRVVIYNKYVEMSLRKIDQHPLSARLVVDFLSGLFFRSQYKQKKNCKYWY</sequence>
<dbReference type="Proteomes" id="UP000054773">
    <property type="component" value="Unassembled WGS sequence"/>
</dbReference>
<dbReference type="STRING" id="448.Lery_1211"/>
<evidence type="ECO:0000256" key="2">
    <source>
        <dbReference type="ARBA" id="ARBA00022475"/>
    </source>
</evidence>
<keyword evidence="5" id="KW-0472">Membrane</keyword>
<dbReference type="SUPFAM" id="SSF53448">
    <property type="entry name" value="Nucleotide-diphospho-sugar transferases"/>
    <property type="match status" value="1"/>
</dbReference>
<comment type="subcellular location">
    <subcellularLocation>
        <location evidence="1">Cell membrane</location>
    </subcellularLocation>
</comment>
<gene>
    <name evidence="7" type="ORF">Lery_1211</name>
</gene>
<dbReference type="Gene3D" id="3.90.550.10">
    <property type="entry name" value="Spore Coat Polysaccharide Biosynthesis Protein SpsA, Chain A"/>
    <property type="match status" value="1"/>
</dbReference>
<name>A0A0W0TRC4_LEGER</name>
<evidence type="ECO:0000256" key="1">
    <source>
        <dbReference type="ARBA" id="ARBA00004236"/>
    </source>
</evidence>
<feature type="domain" description="Glycosyltransferase 2-like" evidence="6">
    <location>
        <begin position="26"/>
        <end position="146"/>
    </location>
</feature>
<accession>A0A0W0TRC4</accession>
<dbReference type="InterPro" id="IPR001173">
    <property type="entry name" value="Glyco_trans_2-like"/>
</dbReference>
<keyword evidence="3" id="KW-0328">Glycosyltransferase</keyword>
<dbReference type="PATRIC" id="fig|448.7.peg.1266"/>
<dbReference type="EMBL" id="LNYA01000023">
    <property type="protein sequence ID" value="KTC98157.1"/>
    <property type="molecule type" value="Genomic_DNA"/>
</dbReference>
<reference evidence="7 8" key="1">
    <citation type="submission" date="2015-11" db="EMBL/GenBank/DDBJ databases">
        <title>Genomic analysis of 38 Legionella species identifies large and diverse effector repertoires.</title>
        <authorList>
            <person name="Burstein D."/>
            <person name="Amaro F."/>
            <person name="Zusman T."/>
            <person name="Lifshitz Z."/>
            <person name="Cohen O."/>
            <person name="Gilbert J.A."/>
            <person name="Pupko T."/>
            <person name="Shuman H.A."/>
            <person name="Segal G."/>
        </authorList>
    </citation>
    <scope>NUCLEOTIDE SEQUENCE [LARGE SCALE GENOMIC DNA]</scope>
    <source>
        <strain evidence="7 8">SE-32A-C8</strain>
    </source>
</reference>
<evidence type="ECO:0000313" key="7">
    <source>
        <dbReference type="EMBL" id="KTC98157.1"/>
    </source>
</evidence>
<evidence type="ECO:0000256" key="3">
    <source>
        <dbReference type="ARBA" id="ARBA00022676"/>
    </source>
</evidence>
<evidence type="ECO:0000259" key="6">
    <source>
        <dbReference type="Pfam" id="PF00535"/>
    </source>
</evidence>
<dbReference type="OrthoDB" id="9808633at2"/>
<keyword evidence="2" id="KW-1003">Cell membrane</keyword>
<protein>
    <submittedName>
        <fullName evidence="7">Glycosyl transferase, family 2</fullName>
    </submittedName>
</protein>
<evidence type="ECO:0000313" key="8">
    <source>
        <dbReference type="Proteomes" id="UP000054773"/>
    </source>
</evidence>
<evidence type="ECO:0000256" key="5">
    <source>
        <dbReference type="ARBA" id="ARBA00023136"/>
    </source>
</evidence>
<keyword evidence="8" id="KW-1185">Reference proteome</keyword>
<organism evidence="7 8">
    <name type="scientific">Legionella erythra</name>
    <dbReference type="NCBI Taxonomy" id="448"/>
    <lineage>
        <taxon>Bacteria</taxon>
        <taxon>Pseudomonadati</taxon>
        <taxon>Pseudomonadota</taxon>
        <taxon>Gammaproteobacteria</taxon>
        <taxon>Legionellales</taxon>
        <taxon>Legionellaceae</taxon>
        <taxon>Legionella</taxon>
    </lineage>
</organism>